<dbReference type="OrthoDB" id="10250374at2759"/>
<reference evidence="2 3" key="1">
    <citation type="submission" date="2012-10" db="EMBL/GenBank/DDBJ databases">
        <authorList>
            <person name="Zafar N."/>
            <person name="Inman J."/>
            <person name="Hall N."/>
            <person name="Lorenzi H."/>
            <person name="Caler E."/>
        </authorList>
    </citation>
    <scope>NUCLEOTIDE SEQUENCE [LARGE SCALE GENOMIC DNA]</scope>
    <source>
        <strain evidence="2 3">IP1</strain>
    </source>
</reference>
<dbReference type="GO" id="GO:0051536">
    <property type="term" value="F:iron-sulfur cluster binding"/>
    <property type="evidence" value="ECO:0007669"/>
    <property type="project" value="InterPro"/>
</dbReference>
<dbReference type="RefSeq" id="XP_004261598.1">
    <property type="nucleotide sequence ID" value="XM_004261550.1"/>
</dbReference>
<dbReference type="Proteomes" id="UP000014680">
    <property type="component" value="Unassembled WGS sequence"/>
</dbReference>
<dbReference type="Pfam" id="PF14691">
    <property type="entry name" value="Fer4_20"/>
    <property type="match status" value="1"/>
</dbReference>
<dbReference type="InterPro" id="IPR017896">
    <property type="entry name" value="4Fe4S_Fe-S-bd"/>
</dbReference>
<dbReference type="SUPFAM" id="SSF46548">
    <property type="entry name" value="alpha-helical ferredoxin"/>
    <property type="match status" value="1"/>
</dbReference>
<dbReference type="SUPFAM" id="SSF51905">
    <property type="entry name" value="FAD/NAD(P)-binding domain"/>
    <property type="match status" value="1"/>
</dbReference>
<dbReference type="OMA" id="CTHYCED"/>
<accession>A0A0A1UH74</accession>
<dbReference type="EMBL" id="KB206169">
    <property type="protein sequence ID" value="ELP94827.1"/>
    <property type="molecule type" value="Genomic_DNA"/>
</dbReference>
<protein>
    <submittedName>
        <fullName evidence="2">Glutamate synthase beta subunit, putative</fullName>
    </submittedName>
</protein>
<dbReference type="InterPro" id="IPR036188">
    <property type="entry name" value="FAD/NAD-bd_sf"/>
</dbReference>
<dbReference type="PRINTS" id="PR00419">
    <property type="entry name" value="ADXRDTASE"/>
</dbReference>
<dbReference type="Pfam" id="PF13450">
    <property type="entry name" value="NAD_binding_8"/>
    <property type="match status" value="1"/>
</dbReference>
<evidence type="ECO:0000313" key="3">
    <source>
        <dbReference type="Proteomes" id="UP000014680"/>
    </source>
</evidence>
<organism evidence="2 3">
    <name type="scientific">Entamoeba invadens IP1</name>
    <dbReference type="NCBI Taxonomy" id="370355"/>
    <lineage>
        <taxon>Eukaryota</taxon>
        <taxon>Amoebozoa</taxon>
        <taxon>Evosea</taxon>
        <taxon>Archamoebae</taxon>
        <taxon>Mastigamoebida</taxon>
        <taxon>Entamoebidae</taxon>
        <taxon>Entamoeba</taxon>
    </lineage>
</organism>
<keyword evidence="3" id="KW-1185">Reference proteome</keyword>
<gene>
    <name evidence="2" type="ORF">EIN_247310</name>
</gene>
<dbReference type="PANTHER" id="PTHR43100">
    <property type="entry name" value="GLUTAMATE SYNTHASE [NADPH] SMALL CHAIN"/>
    <property type="match status" value="1"/>
</dbReference>
<dbReference type="PANTHER" id="PTHR43100:SF1">
    <property type="entry name" value="GLUTAMATE SYNTHASE [NADPH] SMALL CHAIN"/>
    <property type="match status" value="1"/>
</dbReference>
<dbReference type="KEGG" id="eiv:EIN_247310"/>
<feature type="non-terminal residue" evidence="2">
    <location>
        <position position="1"/>
    </location>
</feature>
<dbReference type="PROSITE" id="PS51379">
    <property type="entry name" value="4FE4S_FER_2"/>
    <property type="match status" value="1"/>
</dbReference>
<dbReference type="InterPro" id="IPR028261">
    <property type="entry name" value="DPD_II"/>
</dbReference>
<feature type="domain" description="4Fe-4S ferredoxin-type" evidence="1">
    <location>
        <begin position="31"/>
        <end position="65"/>
    </location>
</feature>
<dbReference type="GeneID" id="14893794"/>
<feature type="non-terminal residue" evidence="2">
    <location>
        <position position="173"/>
    </location>
</feature>
<name>A0A0A1UH74_ENTIV</name>
<dbReference type="Gene3D" id="3.50.50.60">
    <property type="entry name" value="FAD/NAD(P)-binding domain"/>
    <property type="match status" value="1"/>
</dbReference>
<sequence>MAANFTKTPVPIRNAEERIHDWKEVVLGFSKEETVEEASRCLGCKKPMCVPVCPAHINIPQFISHLKTQQYNEAMQIILDEMPLVNICGRVCTHYCEDKCVKSRRSGGLQIMELKRAVSSYCNEEDVPITCLPNTGKKVAVVGSGPAGLAAAYFLRRKGHKVVVYEQKHKIGG</sequence>
<dbReference type="InterPro" id="IPR051394">
    <property type="entry name" value="Glutamate_Synthase"/>
</dbReference>
<evidence type="ECO:0000313" key="2">
    <source>
        <dbReference type="EMBL" id="ELP94827.1"/>
    </source>
</evidence>
<dbReference type="VEuPathDB" id="AmoebaDB:EIN_247310"/>
<dbReference type="AlphaFoldDB" id="A0A0A1UH74"/>
<dbReference type="InterPro" id="IPR009051">
    <property type="entry name" value="Helical_ferredxn"/>
</dbReference>
<dbReference type="Gene3D" id="1.10.1060.10">
    <property type="entry name" value="Alpha-helical ferredoxin"/>
    <property type="match status" value="1"/>
</dbReference>
<proteinExistence type="predicted"/>
<evidence type="ECO:0000259" key="1">
    <source>
        <dbReference type="PROSITE" id="PS51379"/>
    </source>
</evidence>